<accession>A0A8S2U9E2</accession>
<reference evidence="2" key="1">
    <citation type="submission" date="2021-02" db="EMBL/GenBank/DDBJ databases">
        <authorList>
            <person name="Nowell W R."/>
        </authorList>
    </citation>
    <scope>NUCLEOTIDE SEQUENCE</scope>
</reference>
<gene>
    <name evidence="1" type="ORF">OVA965_LOCUS38598</name>
    <name evidence="2" type="ORF">TMI583_LOCUS39799</name>
</gene>
<dbReference type="EMBL" id="CAJNOK010038361">
    <property type="protein sequence ID" value="CAF1537669.1"/>
    <property type="molecule type" value="Genomic_DNA"/>
</dbReference>
<proteinExistence type="predicted"/>
<sequence length="382" mass="43958">MTEVGAFTSETAHKWTELFISGDFEEFNSENRGNKQFGDFYDYFPDIEIEAKLFILNRCSPKNADFSASSLANFVDQKFYEVSNITKSADNGLIRSISSCRLDLRHWGAKFDKNSQRPYFEGHERNDVVEHRARFIDYFLDRKDYYYTISEGDNPKWIMPTQQSPCVLLFHDESTFRSGEVSNKRWFFGEVTPFYSKGRGRSNMASDFLVQHSSGPFFQLNEKEYEKAVSKYPQLKTSTGVDYVERSATASINVGQDAYFDNSTILEQFERLFMLIEFKEAYRNRTIEIVVDNARTHTAKAYSIMDFAKGIGTRVPVGQLEYIDANGQQQIVEYCFQDGPNKGLAKGLLELSKELKVILPAKPKFSDIRQALARHPAFQNVS</sequence>
<evidence type="ECO:0000313" key="1">
    <source>
        <dbReference type="EMBL" id="CAF1537669.1"/>
    </source>
</evidence>
<evidence type="ECO:0000313" key="3">
    <source>
        <dbReference type="Proteomes" id="UP000682733"/>
    </source>
</evidence>
<name>A0A8S2U9E2_9BILA</name>
<protein>
    <submittedName>
        <fullName evidence="2">Uncharacterized protein</fullName>
    </submittedName>
</protein>
<organism evidence="2 3">
    <name type="scientific">Didymodactylos carnosus</name>
    <dbReference type="NCBI Taxonomy" id="1234261"/>
    <lineage>
        <taxon>Eukaryota</taxon>
        <taxon>Metazoa</taxon>
        <taxon>Spiralia</taxon>
        <taxon>Gnathifera</taxon>
        <taxon>Rotifera</taxon>
        <taxon>Eurotatoria</taxon>
        <taxon>Bdelloidea</taxon>
        <taxon>Philodinida</taxon>
        <taxon>Philodinidae</taxon>
        <taxon>Didymodactylos</taxon>
    </lineage>
</organism>
<dbReference type="EMBL" id="CAJOBA010060662">
    <property type="protein sequence ID" value="CAF4325530.1"/>
    <property type="molecule type" value="Genomic_DNA"/>
</dbReference>
<evidence type="ECO:0000313" key="2">
    <source>
        <dbReference type="EMBL" id="CAF4325530.1"/>
    </source>
</evidence>
<dbReference type="Proteomes" id="UP000677228">
    <property type="component" value="Unassembled WGS sequence"/>
</dbReference>
<dbReference type="Proteomes" id="UP000682733">
    <property type="component" value="Unassembled WGS sequence"/>
</dbReference>
<comment type="caution">
    <text evidence="2">The sequence shown here is derived from an EMBL/GenBank/DDBJ whole genome shotgun (WGS) entry which is preliminary data.</text>
</comment>
<dbReference type="AlphaFoldDB" id="A0A8S2U9E2"/>